<name>A0A3N0YMZ9_ANAGA</name>
<sequence>MNPCPVYERNSKTLFLFFITVPVGVSEHKQIHKNKNQARLCYITSKDIGKTWSHITDLTADVIGEQVKDWATFAVGPGHGVQMKSGRLIIPAYVYPCHSLNCKPTSHAFAFYSDDKGSTWHAGKRMYGESCECQMAEIIDDEGNSTLYCNARSTSGHRVEAVSESNGEAFEKPSSAHKLTETGHGCQGSVFSFAPDQAPEKTWLLYCHPTNPSKRTCLGVYLNKTPWDASGWEDSKLIIHDGPSGYSDLAQCGDGKHFACLMECGEITRFSNDGEGRGQGSTLTAVRAFISAMKRFNIKAVQRTTTKQIFPKGFTPDTAHTIHKGFTLDTAYTIHKGFTPIAVVSQPAQAAVTLSLHAPASPGVLSCLHANYWNEKQVRIDEALSQAAIGAQRHNEQFAEKRKLIIAVWTNKNAHFVVLMSLL</sequence>
<keyword evidence="6" id="KW-0326">Glycosidase</keyword>
<dbReference type="GO" id="GO:0009313">
    <property type="term" value="P:oligosaccharide catabolic process"/>
    <property type="evidence" value="ECO:0007669"/>
    <property type="project" value="TreeGrafter"/>
</dbReference>
<dbReference type="GO" id="GO:0004308">
    <property type="term" value="F:exo-alpha-sialidase activity"/>
    <property type="evidence" value="ECO:0007669"/>
    <property type="project" value="UniProtKB-EC"/>
</dbReference>
<evidence type="ECO:0000313" key="8">
    <source>
        <dbReference type="EMBL" id="ROL47569.1"/>
    </source>
</evidence>
<dbReference type="PANTHER" id="PTHR10628:SF23">
    <property type="entry name" value="SIALIDASE-3"/>
    <property type="match status" value="1"/>
</dbReference>
<dbReference type="GO" id="GO:0005737">
    <property type="term" value="C:cytoplasm"/>
    <property type="evidence" value="ECO:0007669"/>
    <property type="project" value="TreeGrafter"/>
</dbReference>
<evidence type="ECO:0000256" key="5">
    <source>
        <dbReference type="ARBA" id="ARBA00023277"/>
    </source>
</evidence>
<dbReference type="CDD" id="cd15482">
    <property type="entry name" value="Sialidase_non-viral"/>
    <property type="match status" value="1"/>
</dbReference>
<dbReference type="EMBL" id="RJVU01035392">
    <property type="protein sequence ID" value="ROL47569.1"/>
    <property type="molecule type" value="Genomic_DNA"/>
</dbReference>
<dbReference type="Pfam" id="PF13088">
    <property type="entry name" value="BNR_2"/>
    <property type="match status" value="1"/>
</dbReference>
<keyword evidence="4" id="KW-0443">Lipid metabolism</keyword>
<organism evidence="8 9">
    <name type="scientific">Anabarilius grahami</name>
    <name type="common">Kanglang fish</name>
    <name type="synonym">Barilius grahami</name>
    <dbReference type="NCBI Taxonomy" id="495550"/>
    <lineage>
        <taxon>Eukaryota</taxon>
        <taxon>Metazoa</taxon>
        <taxon>Chordata</taxon>
        <taxon>Craniata</taxon>
        <taxon>Vertebrata</taxon>
        <taxon>Euteleostomi</taxon>
        <taxon>Actinopterygii</taxon>
        <taxon>Neopterygii</taxon>
        <taxon>Teleostei</taxon>
        <taxon>Ostariophysi</taxon>
        <taxon>Cypriniformes</taxon>
        <taxon>Xenocyprididae</taxon>
        <taxon>Xenocypridinae</taxon>
        <taxon>Xenocypridinae incertae sedis</taxon>
        <taxon>Anabarilius</taxon>
    </lineage>
</organism>
<dbReference type="SUPFAM" id="SSF50939">
    <property type="entry name" value="Sialidases"/>
    <property type="match status" value="1"/>
</dbReference>
<comment type="catalytic activity">
    <reaction evidence="1">
        <text>Hydrolysis of alpha-(2-&gt;3)-, alpha-(2-&gt;6)-, alpha-(2-&gt;8)- glycosidic linkages of terminal sialic acid residues in oligosaccharides, glycoproteins, glycolipids, colominic acid and synthetic substrates.</text>
        <dbReference type="EC" id="3.2.1.18"/>
    </reaction>
</comment>
<keyword evidence="5" id="KW-0119">Carbohydrate metabolism</keyword>
<dbReference type="InterPro" id="IPR036278">
    <property type="entry name" value="Sialidase_sf"/>
</dbReference>
<dbReference type="Gene3D" id="2.120.10.10">
    <property type="match status" value="1"/>
</dbReference>
<dbReference type="PANTHER" id="PTHR10628">
    <property type="entry name" value="SIALIDASE"/>
    <property type="match status" value="1"/>
</dbReference>
<dbReference type="AlphaFoldDB" id="A0A3N0YMZ9"/>
<keyword evidence="9" id="KW-1185">Reference proteome</keyword>
<dbReference type="GO" id="GO:0006689">
    <property type="term" value="P:ganglioside catabolic process"/>
    <property type="evidence" value="ECO:0007669"/>
    <property type="project" value="TreeGrafter"/>
</dbReference>
<dbReference type="OrthoDB" id="2739686at2759"/>
<dbReference type="InterPro" id="IPR026856">
    <property type="entry name" value="Sialidase_fam"/>
</dbReference>
<evidence type="ECO:0000256" key="3">
    <source>
        <dbReference type="ARBA" id="ARBA00012733"/>
    </source>
</evidence>
<keyword evidence="4" id="KW-0442">Lipid degradation</keyword>
<evidence type="ECO:0000313" key="9">
    <source>
        <dbReference type="Proteomes" id="UP000281406"/>
    </source>
</evidence>
<dbReference type="GO" id="GO:0016020">
    <property type="term" value="C:membrane"/>
    <property type="evidence" value="ECO:0007669"/>
    <property type="project" value="TreeGrafter"/>
</dbReference>
<protein>
    <recommendedName>
        <fullName evidence="3">exo-alpha-sialidase</fullName>
        <ecNumber evidence="3">3.2.1.18</ecNumber>
    </recommendedName>
</protein>
<comment type="similarity">
    <text evidence="2">Belongs to the glycosyl hydrolase 33 family.</text>
</comment>
<proteinExistence type="inferred from homology"/>
<feature type="domain" description="Sialidase" evidence="7">
    <location>
        <begin position="1"/>
        <end position="256"/>
    </location>
</feature>
<gene>
    <name evidence="8" type="ORF">DPX16_13284</name>
</gene>
<comment type="caution">
    <text evidence="8">The sequence shown here is derived from an EMBL/GenBank/DDBJ whole genome shotgun (WGS) entry which is preliminary data.</text>
</comment>
<evidence type="ECO:0000259" key="7">
    <source>
        <dbReference type="Pfam" id="PF13088"/>
    </source>
</evidence>
<evidence type="ECO:0000256" key="2">
    <source>
        <dbReference type="ARBA" id="ARBA00009348"/>
    </source>
</evidence>
<accession>A0A3N0YMZ9</accession>
<evidence type="ECO:0000256" key="1">
    <source>
        <dbReference type="ARBA" id="ARBA00000427"/>
    </source>
</evidence>
<dbReference type="EC" id="3.2.1.18" evidence="3"/>
<keyword evidence="6" id="KW-0378">Hydrolase</keyword>
<dbReference type="InterPro" id="IPR011040">
    <property type="entry name" value="Sialidase"/>
</dbReference>
<dbReference type="Proteomes" id="UP000281406">
    <property type="component" value="Unassembled WGS sequence"/>
</dbReference>
<reference evidence="8 9" key="1">
    <citation type="submission" date="2018-10" db="EMBL/GenBank/DDBJ databases">
        <title>Genome assembly for a Yunnan-Guizhou Plateau 3E fish, Anabarilius grahami (Regan), and its evolutionary and genetic applications.</title>
        <authorList>
            <person name="Jiang W."/>
        </authorList>
    </citation>
    <scope>NUCLEOTIDE SEQUENCE [LARGE SCALE GENOMIC DNA]</scope>
    <source>
        <strain evidence="8">AG-KIZ</strain>
        <tissue evidence="8">Muscle</tissue>
    </source>
</reference>
<evidence type="ECO:0000256" key="6">
    <source>
        <dbReference type="ARBA" id="ARBA00023295"/>
    </source>
</evidence>
<evidence type="ECO:0000256" key="4">
    <source>
        <dbReference type="ARBA" id="ARBA00022963"/>
    </source>
</evidence>